<dbReference type="OrthoDB" id="27435at2759"/>
<dbReference type="GO" id="GO:0016887">
    <property type="term" value="F:ATP hydrolysis activity"/>
    <property type="evidence" value="ECO:0007669"/>
    <property type="project" value="InterPro"/>
</dbReference>
<dbReference type="GO" id="GO:0005524">
    <property type="term" value="F:ATP binding"/>
    <property type="evidence" value="ECO:0007669"/>
    <property type="project" value="UniProtKB-KW"/>
</dbReference>
<feature type="domain" description="AAA+ ATPase" evidence="8">
    <location>
        <begin position="456"/>
        <end position="592"/>
    </location>
</feature>
<evidence type="ECO:0000313" key="10">
    <source>
        <dbReference type="Proteomes" id="UP000737018"/>
    </source>
</evidence>
<dbReference type="FunFam" id="3.40.50.300:FF:000567">
    <property type="entry name" value="ATPase, AAA family protein"/>
    <property type="match status" value="1"/>
</dbReference>
<organism evidence="9 10">
    <name type="scientific">Castanea mollissima</name>
    <name type="common">Chinese chestnut</name>
    <dbReference type="NCBI Taxonomy" id="60419"/>
    <lineage>
        <taxon>Eukaryota</taxon>
        <taxon>Viridiplantae</taxon>
        <taxon>Streptophyta</taxon>
        <taxon>Embryophyta</taxon>
        <taxon>Tracheophyta</taxon>
        <taxon>Spermatophyta</taxon>
        <taxon>Magnoliopsida</taxon>
        <taxon>eudicotyledons</taxon>
        <taxon>Gunneridae</taxon>
        <taxon>Pentapetalae</taxon>
        <taxon>rosids</taxon>
        <taxon>fabids</taxon>
        <taxon>Fagales</taxon>
        <taxon>Fagaceae</taxon>
        <taxon>Castanea</taxon>
    </lineage>
</organism>
<dbReference type="PROSITE" id="PS00674">
    <property type="entry name" value="AAA"/>
    <property type="match status" value="1"/>
</dbReference>
<evidence type="ECO:0000256" key="4">
    <source>
        <dbReference type="ARBA" id="ARBA00022741"/>
    </source>
</evidence>
<feature type="domain" description="AAA+ ATPase" evidence="8">
    <location>
        <begin position="152"/>
        <end position="303"/>
    </location>
</feature>
<evidence type="ECO:0000256" key="7">
    <source>
        <dbReference type="SAM" id="MobiDB-lite"/>
    </source>
</evidence>
<gene>
    <name evidence="9" type="ORF">CMV_013266</name>
</gene>
<feature type="compositionally biased region" description="Basic and acidic residues" evidence="7">
    <location>
        <begin position="108"/>
        <end position="117"/>
    </location>
</feature>
<protein>
    <recommendedName>
        <fullName evidence="8">AAA+ ATPase domain-containing protein</fullName>
    </recommendedName>
</protein>
<dbReference type="AlphaFoldDB" id="A0A8J4RE28"/>
<dbReference type="FunFam" id="3.40.50.300:FF:000365">
    <property type="entry name" value="Ribosome biogenesis ATPase RIX7"/>
    <property type="match status" value="1"/>
</dbReference>
<keyword evidence="5 6" id="KW-0067">ATP-binding</keyword>
<dbReference type="Gene3D" id="1.10.8.60">
    <property type="match status" value="2"/>
</dbReference>
<comment type="caution">
    <text evidence="9">The sequence shown here is derived from an EMBL/GenBank/DDBJ whole genome shotgun (WGS) entry which is preliminary data.</text>
</comment>
<evidence type="ECO:0000256" key="6">
    <source>
        <dbReference type="RuleBase" id="RU003651"/>
    </source>
</evidence>
<feature type="compositionally biased region" description="Basic and acidic residues" evidence="7">
    <location>
        <begin position="56"/>
        <end position="74"/>
    </location>
</feature>
<dbReference type="FunFam" id="1.10.8.60:FF:000109">
    <property type="entry name" value="Cell division control protein 48 homolog C"/>
    <property type="match status" value="1"/>
</dbReference>
<evidence type="ECO:0000259" key="8">
    <source>
        <dbReference type="SMART" id="SM00382"/>
    </source>
</evidence>
<dbReference type="GO" id="GO:0005737">
    <property type="term" value="C:cytoplasm"/>
    <property type="evidence" value="ECO:0007669"/>
    <property type="project" value="UniProtKB-SubCell"/>
</dbReference>
<dbReference type="Gene3D" id="3.40.50.300">
    <property type="entry name" value="P-loop containing nucleotide triphosphate hydrolases"/>
    <property type="match status" value="2"/>
</dbReference>
<feature type="compositionally biased region" description="Low complexity" evidence="7">
    <location>
        <begin position="29"/>
        <end position="49"/>
    </location>
</feature>
<dbReference type="InterPro" id="IPR041569">
    <property type="entry name" value="AAA_lid_3"/>
</dbReference>
<keyword evidence="10" id="KW-1185">Reference proteome</keyword>
<dbReference type="EMBL" id="JRKL02001756">
    <property type="protein sequence ID" value="KAF3962191.1"/>
    <property type="molecule type" value="Genomic_DNA"/>
</dbReference>
<dbReference type="Pfam" id="PF17862">
    <property type="entry name" value="AAA_lid_3"/>
    <property type="match status" value="2"/>
</dbReference>
<dbReference type="PANTHER" id="PTHR48470">
    <property type="entry name" value="CELL DIVISION CONTROL PROTEIN 48 C ISOFORM 1"/>
    <property type="match status" value="1"/>
</dbReference>
<dbReference type="PANTHER" id="PTHR48470:SF1">
    <property type="entry name" value="CELL DIVISION CONTROL PROTEIN 48 C ISOFORM 1"/>
    <property type="match status" value="1"/>
</dbReference>
<comment type="subcellular location">
    <subcellularLocation>
        <location evidence="1">Cytoplasm</location>
    </subcellularLocation>
</comment>
<sequence>MKKRTRADEDEEKLELIEDSHIKSRTSADTTPQTTSSSEDSSSDGTTSTSDDDDNEFHMSEDDGVDTSKAENKIEQMGSDNGNGERVKVEAEAQPQPQPQKNCNGHGNGERRIMGPRFKDFGGIDSVIEELKMEVIVPLYHRELPRCLGVQPMSGILLHGPPGCGKTKLAQAIANETGFPFHMISSTGIISAVSGAAEENIQQLFSRAYNTAPSILFIDEIDAIGAKRENLRDMERRIVSQLITCMDVLQRLYQAHAKSNSESSNTKPGYVLVIGATNRPDALDPALRMPGRFDREIAIGVPNESGRLEILSVLTRNLKLEGSFNILNLARSTPGFVGADLAALANKAGNLAMKRIIDERKSELSKGSSINEEHSEEWWRQPWLPEEMGKLAITMADFEEAVKMVQPSSRREGFSTIPNVKWEDIGGLDFLRKEFERYIVRRIKHPEDYEGLGLDLDTGFLLYGPPGCGKTLIAKAVANEAGANFIHIKGPELLNKYVGESELAVRTLFRRARTCSPCILFFDEVDALTTNRGTEGGWIVERLLNQLLIELDGAEQRRGVFVIGATNRPEMMDRAILRPGRFGKLLYVPLPSPDERGKILKALARKKPIDASVDLSSIGRMEACENFSGADLGALMNEAAMVALEDRLKSTDQSTLGATSLTIKSTHFEQAVGQISRSVLDKQKQYYQMLSENLKAA</sequence>
<evidence type="ECO:0000313" key="9">
    <source>
        <dbReference type="EMBL" id="KAF3962191.1"/>
    </source>
</evidence>
<dbReference type="SMART" id="SM00382">
    <property type="entry name" value="AAA"/>
    <property type="match status" value="2"/>
</dbReference>
<dbReference type="SUPFAM" id="SSF52540">
    <property type="entry name" value="P-loop containing nucleoside triphosphate hydrolases"/>
    <property type="match status" value="2"/>
</dbReference>
<name>A0A8J4RE28_9ROSI</name>
<accession>A0A8J4RE28</accession>
<feature type="region of interest" description="Disordered" evidence="7">
    <location>
        <begin position="1"/>
        <end position="117"/>
    </location>
</feature>
<dbReference type="InterPro" id="IPR003959">
    <property type="entry name" value="ATPase_AAA_core"/>
</dbReference>
<dbReference type="InterPro" id="IPR055278">
    <property type="entry name" value="CDC48c"/>
</dbReference>
<dbReference type="Pfam" id="PF00004">
    <property type="entry name" value="AAA"/>
    <property type="match status" value="2"/>
</dbReference>
<keyword evidence="3" id="KW-0963">Cytoplasm</keyword>
<dbReference type="InterPro" id="IPR027417">
    <property type="entry name" value="P-loop_NTPase"/>
</dbReference>
<reference evidence="9" key="1">
    <citation type="submission" date="2020-03" db="EMBL/GenBank/DDBJ databases">
        <title>Castanea mollissima Vanexum genome sequencing.</title>
        <authorList>
            <person name="Staton M."/>
        </authorList>
    </citation>
    <scope>NUCLEOTIDE SEQUENCE</scope>
    <source>
        <tissue evidence="9">Leaf</tissue>
    </source>
</reference>
<dbReference type="Proteomes" id="UP000737018">
    <property type="component" value="Unassembled WGS sequence"/>
</dbReference>
<dbReference type="InterPro" id="IPR003593">
    <property type="entry name" value="AAA+_ATPase"/>
</dbReference>
<keyword evidence="4 6" id="KW-0547">Nucleotide-binding</keyword>
<proteinExistence type="inferred from homology"/>
<evidence type="ECO:0000256" key="3">
    <source>
        <dbReference type="ARBA" id="ARBA00022490"/>
    </source>
</evidence>
<dbReference type="InterPro" id="IPR003960">
    <property type="entry name" value="ATPase_AAA_CS"/>
</dbReference>
<evidence type="ECO:0000256" key="2">
    <source>
        <dbReference type="ARBA" id="ARBA00006914"/>
    </source>
</evidence>
<comment type="similarity">
    <text evidence="2 6">Belongs to the AAA ATPase family.</text>
</comment>
<evidence type="ECO:0000256" key="1">
    <source>
        <dbReference type="ARBA" id="ARBA00004496"/>
    </source>
</evidence>
<evidence type="ECO:0000256" key="5">
    <source>
        <dbReference type="ARBA" id="ARBA00022840"/>
    </source>
</evidence>